<dbReference type="OrthoDB" id="8100590at2"/>
<dbReference type="PROSITE" id="PS00041">
    <property type="entry name" value="HTH_ARAC_FAMILY_1"/>
    <property type="match status" value="1"/>
</dbReference>
<dbReference type="AlphaFoldDB" id="A0A271LHQ3"/>
<keyword evidence="6" id="KW-1185">Reference proteome</keyword>
<accession>A0A271LHQ3</accession>
<keyword evidence="1" id="KW-0805">Transcription regulation</keyword>
<dbReference type="GO" id="GO:0043565">
    <property type="term" value="F:sequence-specific DNA binding"/>
    <property type="evidence" value="ECO:0007669"/>
    <property type="project" value="InterPro"/>
</dbReference>
<dbReference type="SUPFAM" id="SSF46689">
    <property type="entry name" value="Homeodomain-like"/>
    <property type="match status" value="1"/>
</dbReference>
<proteinExistence type="predicted"/>
<dbReference type="InterPro" id="IPR018060">
    <property type="entry name" value="HTH_AraC"/>
</dbReference>
<evidence type="ECO:0000259" key="4">
    <source>
        <dbReference type="PROSITE" id="PS01124"/>
    </source>
</evidence>
<dbReference type="PRINTS" id="PR00032">
    <property type="entry name" value="HTHARAC"/>
</dbReference>
<dbReference type="PANTHER" id="PTHR43280">
    <property type="entry name" value="ARAC-FAMILY TRANSCRIPTIONAL REGULATOR"/>
    <property type="match status" value="1"/>
</dbReference>
<evidence type="ECO:0000256" key="2">
    <source>
        <dbReference type="ARBA" id="ARBA00023125"/>
    </source>
</evidence>
<dbReference type="InterPro" id="IPR018062">
    <property type="entry name" value="HTH_AraC-typ_CS"/>
</dbReference>
<feature type="domain" description="HTH araC/xylS-type" evidence="4">
    <location>
        <begin position="1"/>
        <end position="60"/>
    </location>
</feature>
<organism evidence="5 6">
    <name type="scientific">Mesorhizobium temperatum</name>
    <dbReference type="NCBI Taxonomy" id="241416"/>
    <lineage>
        <taxon>Bacteria</taxon>
        <taxon>Pseudomonadati</taxon>
        <taxon>Pseudomonadota</taxon>
        <taxon>Alphaproteobacteria</taxon>
        <taxon>Hyphomicrobiales</taxon>
        <taxon>Phyllobacteriaceae</taxon>
        <taxon>Mesorhizobium</taxon>
    </lineage>
</organism>
<reference evidence="5 6" key="1">
    <citation type="submission" date="2017-08" db="EMBL/GenBank/DDBJ databases">
        <title>Mesorhizobium wenxinae sp. nov., a novel rhizobial species isolated from root nodules of chickpea (Cicer arietinum L.).</title>
        <authorList>
            <person name="Zhang J."/>
        </authorList>
    </citation>
    <scope>NUCLEOTIDE SEQUENCE [LARGE SCALE GENOMIC DNA]</scope>
    <source>
        <strain evidence="5 6">SDW018</strain>
    </source>
</reference>
<evidence type="ECO:0000256" key="3">
    <source>
        <dbReference type="ARBA" id="ARBA00023163"/>
    </source>
</evidence>
<dbReference type="EMBL" id="NPKJ01000057">
    <property type="protein sequence ID" value="PAQ07639.1"/>
    <property type="molecule type" value="Genomic_DNA"/>
</dbReference>
<dbReference type="InterPro" id="IPR020449">
    <property type="entry name" value="Tscrpt_reg_AraC-type_HTH"/>
</dbReference>
<comment type="caution">
    <text evidence="5">The sequence shown here is derived from an EMBL/GenBank/DDBJ whole genome shotgun (WGS) entry which is preliminary data.</text>
</comment>
<dbReference type="Gene3D" id="1.10.10.60">
    <property type="entry name" value="Homeodomain-like"/>
    <property type="match status" value="1"/>
</dbReference>
<evidence type="ECO:0000313" key="6">
    <source>
        <dbReference type="Proteomes" id="UP000216442"/>
    </source>
</evidence>
<dbReference type="PANTHER" id="PTHR43280:SF2">
    <property type="entry name" value="HTH-TYPE TRANSCRIPTIONAL REGULATOR EXSA"/>
    <property type="match status" value="1"/>
</dbReference>
<gene>
    <name evidence="5" type="ORF">CIT26_20135</name>
</gene>
<keyword evidence="3" id="KW-0804">Transcription</keyword>
<dbReference type="PROSITE" id="PS01124">
    <property type="entry name" value="HTH_ARAC_FAMILY_2"/>
    <property type="match status" value="1"/>
</dbReference>
<evidence type="ECO:0000256" key="1">
    <source>
        <dbReference type="ARBA" id="ARBA00023015"/>
    </source>
</evidence>
<dbReference type="InterPro" id="IPR009057">
    <property type="entry name" value="Homeodomain-like_sf"/>
</dbReference>
<evidence type="ECO:0000313" key="5">
    <source>
        <dbReference type="EMBL" id="PAQ07639.1"/>
    </source>
</evidence>
<sequence>MSSSPRRYYLHVRLARAKRLIEQTELPMVEIAIACGFVSASHFSKCFRAVFDINPSAYRN</sequence>
<name>A0A271LHQ3_9HYPH</name>
<dbReference type="SMART" id="SM00342">
    <property type="entry name" value="HTH_ARAC"/>
    <property type="match status" value="1"/>
</dbReference>
<dbReference type="Proteomes" id="UP000216442">
    <property type="component" value="Unassembled WGS sequence"/>
</dbReference>
<dbReference type="Pfam" id="PF12833">
    <property type="entry name" value="HTH_18"/>
    <property type="match status" value="1"/>
</dbReference>
<protein>
    <recommendedName>
        <fullName evidence="4">HTH araC/xylS-type domain-containing protein</fullName>
    </recommendedName>
</protein>
<keyword evidence="2" id="KW-0238">DNA-binding</keyword>
<dbReference type="GO" id="GO:0003700">
    <property type="term" value="F:DNA-binding transcription factor activity"/>
    <property type="evidence" value="ECO:0007669"/>
    <property type="project" value="InterPro"/>
</dbReference>